<dbReference type="AlphaFoldDB" id="A0A0D9XPF1"/>
<dbReference type="Pfam" id="PF20241">
    <property type="entry name" value="DUF6598"/>
    <property type="match status" value="1"/>
</dbReference>
<dbReference type="STRING" id="77586.A0A0D9XPF1"/>
<evidence type="ECO:0000259" key="1">
    <source>
        <dbReference type="Pfam" id="PF20241"/>
    </source>
</evidence>
<dbReference type="HOGENOM" id="CLU_1565123_0_0_1"/>
<feature type="domain" description="DUF6598" evidence="1">
    <location>
        <begin position="9"/>
        <end position="151"/>
    </location>
</feature>
<reference evidence="2" key="3">
    <citation type="submission" date="2015-04" db="UniProtKB">
        <authorList>
            <consortium name="EnsemblPlants"/>
        </authorList>
    </citation>
    <scope>IDENTIFICATION</scope>
</reference>
<reference evidence="2 3" key="1">
    <citation type="submission" date="2012-08" db="EMBL/GenBank/DDBJ databases">
        <title>Oryza genome evolution.</title>
        <authorList>
            <person name="Wing R.A."/>
        </authorList>
    </citation>
    <scope>NUCLEOTIDE SEQUENCE</scope>
</reference>
<sequence length="171" mass="18953">MALLCQGNILLTGPSLATSAYGHVIFNLCLHEDSQEDEDIENNGRIFNYTCDGKFYDYNRAIVKSVSTRYSPAEVTYVVLTNVVQECKDSWLVRYKDEHGDPIVANGIHGRIVTHSKLLNNVRCVLFCDESGGSMHVGPGGLIPLVRQACACRASYDANDDRVGLAFFFQL</sequence>
<accession>A0A0D9XPF1</accession>
<dbReference type="Gramene" id="LPERR11G03580.1">
    <property type="protein sequence ID" value="LPERR11G03580.1"/>
    <property type="gene ID" value="LPERR11G03580"/>
</dbReference>
<reference evidence="3" key="2">
    <citation type="submission" date="2013-12" db="EMBL/GenBank/DDBJ databases">
        <authorList>
            <person name="Yu Y."/>
            <person name="Lee S."/>
            <person name="de Baynast K."/>
            <person name="Wissotski M."/>
            <person name="Liu L."/>
            <person name="Talag J."/>
            <person name="Goicoechea J."/>
            <person name="Angelova A."/>
            <person name="Jetty R."/>
            <person name="Kudrna D."/>
            <person name="Golser W."/>
            <person name="Rivera L."/>
            <person name="Zhang J."/>
            <person name="Wing R."/>
        </authorList>
    </citation>
    <scope>NUCLEOTIDE SEQUENCE</scope>
</reference>
<proteinExistence type="predicted"/>
<keyword evidence="3" id="KW-1185">Reference proteome</keyword>
<dbReference type="InterPro" id="IPR046533">
    <property type="entry name" value="DUF6598"/>
</dbReference>
<organism evidence="2 3">
    <name type="scientific">Leersia perrieri</name>
    <dbReference type="NCBI Taxonomy" id="77586"/>
    <lineage>
        <taxon>Eukaryota</taxon>
        <taxon>Viridiplantae</taxon>
        <taxon>Streptophyta</taxon>
        <taxon>Embryophyta</taxon>
        <taxon>Tracheophyta</taxon>
        <taxon>Spermatophyta</taxon>
        <taxon>Magnoliopsida</taxon>
        <taxon>Liliopsida</taxon>
        <taxon>Poales</taxon>
        <taxon>Poaceae</taxon>
        <taxon>BOP clade</taxon>
        <taxon>Oryzoideae</taxon>
        <taxon>Oryzeae</taxon>
        <taxon>Oryzinae</taxon>
        <taxon>Leersia</taxon>
    </lineage>
</organism>
<dbReference type="Proteomes" id="UP000032180">
    <property type="component" value="Chromosome 11"/>
</dbReference>
<evidence type="ECO:0000313" key="3">
    <source>
        <dbReference type="Proteomes" id="UP000032180"/>
    </source>
</evidence>
<name>A0A0D9XPF1_9ORYZ</name>
<evidence type="ECO:0000313" key="2">
    <source>
        <dbReference type="EnsemblPlants" id="LPERR11G03580.1"/>
    </source>
</evidence>
<protein>
    <recommendedName>
        <fullName evidence="1">DUF6598 domain-containing protein</fullName>
    </recommendedName>
</protein>
<dbReference type="EnsemblPlants" id="LPERR11G03580.1">
    <property type="protein sequence ID" value="LPERR11G03580.1"/>
    <property type="gene ID" value="LPERR11G03580"/>
</dbReference>